<evidence type="ECO:0000313" key="3">
    <source>
        <dbReference type="RefSeq" id="XP_033460621.1"/>
    </source>
</evidence>
<dbReference type="GeneID" id="54365375"/>
<dbReference type="AlphaFoldDB" id="A0A6J3M6F0"/>
<reference evidence="3" key="3">
    <citation type="submission" date="2025-08" db="UniProtKB">
        <authorList>
            <consortium name="RefSeq"/>
        </authorList>
    </citation>
    <scope>IDENTIFICATION</scope>
    <source>
        <strain evidence="3">CBS 342.82</strain>
    </source>
</reference>
<feature type="region of interest" description="Disordered" evidence="1">
    <location>
        <begin position="184"/>
        <end position="342"/>
    </location>
</feature>
<proteinExistence type="predicted"/>
<feature type="compositionally biased region" description="Polar residues" evidence="1">
    <location>
        <begin position="13"/>
        <end position="28"/>
    </location>
</feature>
<reference evidence="3" key="1">
    <citation type="submission" date="2020-01" db="EMBL/GenBank/DDBJ databases">
        <authorList>
            <consortium name="DOE Joint Genome Institute"/>
            <person name="Haridas S."/>
            <person name="Albert R."/>
            <person name="Binder M."/>
            <person name="Bloem J."/>
            <person name="Labutti K."/>
            <person name="Salamov A."/>
            <person name="Andreopoulos B."/>
            <person name="Baker S.E."/>
            <person name="Barry K."/>
            <person name="Bills G."/>
            <person name="Bluhm B.H."/>
            <person name="Cannon C."/>
            <person name="Castanera R."/>
            <person name="Culley D.E."/>
            <person name="Daum C."/>
            <person name="Ezra D."/>
            <person name="Gonzalez J.B."/>
            <person name="Henrissat B."/>
            <person name="Kuo A."/>
            <person name="Liang C."/>
            <person name="Lipzen A."/>
            <person name="Lutzoni F."/>
            <person name="Magnuson J."/>
            <person name="Mondo S."/>
            <person name="Nolan M."/>
            <person name="Ohm R."/>
            <person name="Pangilinan J."/>
            <person name="Park H.-J."/>
            <person name="Ramirez L."/>
            <person name="Alfaro M."/>
            <person name="Sun H."/>
            <person name="Tritt A."/>
            <person name="Yoshinaga Y."/>
            <person name="Zwiers L.-H."/>
            <person name="Turgeon B.G."/>
            <person name="Goodwin S.B."/>
            <person name="Spatafora J.W."/>
            <person name="Crous P.W."/>
            <person name="Grigoriev I.V."/>
        </authorList>
    </citation>
    <scope>NUCLEOTIDE SEQUENCE</scope>
    <source>
        <strain evidence="3">CBS 342.82</strain>
    </source>
</reference>
<dbReference type="OrthoDB" id="2402960at2759"/>
<protein>
    <submittedName>
        <fullName evidence="3">Uncharacterized protein</fullName>
    </submittedName>
</protein>
<name>A0A6J3M6F0_9PEZI</name>
<evidence type="ECO:0000313" key="2">
    <source>
        <dbReference type="Proteomes" id="UP000504637"/>
    </source>
</evidence>
<evidence type="ECO:0000256" key="1">
    <source>
        <dbReference type="SAM" id="MobiDB-lite"/>
    </source>
</evidence>
<dbReference type="Proteomes" id="UP000504637">
    <property type="component" value="Unplaced"/>
</dbReference>
<organism evidence="3">
    <name type="scientific">Dissoconium aciculare CBS 342.82</name>
    <dbReference type="NCBI Taxonomy" id="1314786"/>
    <lineage>
        <taxon>Eukaryota</taxon>
        <taxon>Fungi</taxon>
        <taxon>Dikarya</taxon>
        <taxon>Ascomycota</taxon>
        <taxon>Pezizomycotina</taxon>
        <taxon>Dothideomycetes</taxon>
        <taxon>Dothideomycetidae</taxon>
        <taxon>Mycosphaerellales</taxon>
        <taxon>Dissoconiaceae</taxon>
        <taxon>Dissoconium</taxon>
    </lineage>
</organism>
<feature type="compositionally biased region" description="Polar residues" evidence="1">
    <location>
        <begin position="67"/>
        <end position="80"/>
    </location>
</feature>
<feature type="compositionally biased region" description="Low complexity" evidence="1">
    <location>
        <begin position="100"/>
        <end position="109"/>
    </location>
</feature>
<gene>
    <name evidence="3" type="ORF">K489DRAFT_409410</name>
</gene>
<feature type="compositionally biased region" description="Basic and acidic residues" evidence="1">
    <location>
        <begin position="228"/>
        <end position="278"/>
    </location>
</feature>
<keyword evidence="2" id="KW-1185">Reference proteome</keyword>
<dbReference type="RefSeq" id="XP_033460621.1">
    <property type="nucleotide sequence ID" value="XM_033607576.1"/>
</dbReference>
<sequence>MEKSQWADPPQPTYSIPPSESFAQTGPQQDDLFDDIIPADEAMRLRSDEDLFNDDFTPIPEPVTEQVAPTSASQPQQTASPEIRGHGESSRGRGRGRGRGQASRGAANGDARTPAQVQAQTNAPESAPSGPRKETTFAVRGDRQATGGVKKPKLTEEELAEKLASMQIKNASAAAAHARAEADAAAFAEREQQAKQVAELKRKEERRDRQQMMGEREKNRQRKLKAMTGREWDAEKEEVDARPDARRGFGGDKDNYSDGREYMYRDPKAANRGKDRGPGRGGRGGLPEAPMPPKQEDFPALAPPVSKANEKPAASATTLEINTLPEASNGKSWAEQVESPAS</sequence>
<feature type="region of interest" description="Disordered" evidence="1">
    <location>
        <begin position="1"/>
        <end position="154"/>
    </location>
</feature>
<feature type="compositionally biased region" description="Polar residues" evidence="1">
    <location>
        <begin position="315"/>
        <end position="331"/>
    </location>
</feature>
<feature type="compositionally biased region" description="Basic and acidic residues" evidence="1">
    <location>
        <begin position="184"/>
        <end position="218"/>
    </location>
</feature>
<feature type="compositionally biased region" description="Basic and acidic residues" evidence="1">
    <location>
        <begin position="131"/>
        <end position="143"/>
    </location>
</feature>
<reference evidence="3" key="2">
    <citation type="submission" date="2020-04" db="EMBL/GenBank/DDBJ databases">
        <authorList>
            <consortium name="NCBI Genome Project"/>
        </authorList>
    </citation>
    <scope>NUCLEOTIDE SEQUENCE</scope>
    <source>
        <strain evidence="3">CBS 342.82</strain>
    </source>
</reference>
<feature type="compositionally biased region" description="Polar residues" evidence="1">
    <location>
        <begin position="115"/>
        <end position="124"/>
    </location>
</feature>
<accession>A0A6J3M6F0</accession>